<protein>
    <submittedName>
        <fullName evidence="2">Uncharacterized protein</fullName>
    </submittedName>
</protein>
<reference evidence="2 3" key="1">
    <citation type="journal article" date="2013" name="Genome Announc.">
        <title>Draft Genome of the Marine Gammaproteobacterium Halomonas titanicae.</title>
        <authorList>
            <person name="Sanchez-Porro C."/>
            <person name="de la Haba R.R."/>
            <person name="Cruz-Hernandez N."/>
            <person name="Gonzalez J.M."/>
            <person name="Reyes-Guirao C."/>
            <person name="Navarro-Sampedro L."/>
            <person name="Carballo M."/>
            <person name="Ventosa A."/>
        </authorList>
    </citation>
    <scope>NUCLEOTIDE SEQUENCE [LARGE SCALE GENOMIC DNA]</scope>
    <source>
        <strain evidence="2 3">BH1</strain>
    </source>
</reference>
<evidence type="ECO:0000313" key="2">
    <source>
        <dbReference type="EMBL" id="ELY20069.1"/>
    </source>
</evidence>
<evidence type="ECO:0000256" key="1">
    <source>
        <dbReference type="SAM" id="MobiDB-lite"/>
    </source>
</evidence>
<evidence type="ECO:0000313" key="3">
    <source>
        <dbReference type="Proteomes" id="UP000011651"/>
    </source>
</evidence>
<gene>
    <name evidence="2" type="ORF">HALTITAN_3303</name>
</gene>
<dbReference type="AlphaFoldDB" id="L9U5D1"/>
<feature type="region of interest" description="Disordered" evidence="1">
    <location>
        <begin position="32"/>
        <end position="58"/>
    </location>
</feature>
<dbReference type="Proteomes" id="UP000011651">
    <property type="component" value="Unassembled WGS sequence"/>
</dbReference>
<sequence>MTASPQQPKMTEGPEEVALMTSTFLTGITSNGVTTFKSRTPPEPRFLTGSTTKKPTAAPLAHKLSIGRRRVSVPTSGCQPITVF</sequence>
<proteinExistence type="predicted"/>
<dbReference type="EMBL" id="AOPO01000039">
    <property type="protein sequence ID" value="ELY20069.1"/>
    <property type="molecule type" value="Genomic_DNA"/>
</dbReference>
<organism evidence="2 3">
    <name type="scientific">Vreelandella titanicae BH1</name>
    <dbReference type="NCBI Taxonomy" id="1204738"/>
    <lineage>
        <taxon>Bacteria</taxon>
        <taxon>Pseudomonadati</taxon>
        <taxon>Pseudomonadota</taxon>
        <taxon>Gammaproteobacteria</taxon>
        <taxon>Oceanospirillales</taxon>
        <taxon>Halomonadaceae</taxon>
        <taxon>Vreelandella</taxon>
    </lineage>
</organism>
<comment type="caution">
    <text evidence="2">The sequence shown here is derived from an EMBL/GenBank/DDBJ whole genome shotgun (WGS) entry which is preliminary data.</text>
</comment>
<accession>L9U5D1</accession>
<name>L9U5D1_9GAMM</name>